<dbReference type="EMBL" id="BMAT01010827">
    <property type="protein sequence ID" value="GFR61419.1"/>
    <property type="molecule type" value="Genomic_DNA"/>
</dbReference>
<gene>
    <name evidence="1" type="ORF">ElyMa_005432300</name>
</gene>
<evidence type="ECO:0000313" key="1">
    <source>
        <dbReference type="EMBL" id="GFR61419.1"/>
    </source>
</evidence>
<name>A0AAV4ELB1_9GAST</name>
<organism evidence="1 2">
    <name type="scientific">Elysia marginata</name>
    <dbReference type="NCBI Taxonomy" id="1093978"/>
    <lineage>
        <taxon>Eukaryota</taxon>
        <taxon>Metazoa</taxon>
        <taxon>Spiralia</taxon>
        <taxon>Lophotrochozoa</taxon>
        <taxon>Mollusca</taxon>
        <taxon>Gastropoda</taxon>
        <taxon>Heterobranchia</taxon>
        <taxon>Euthyneura</taxon>
        <taxon>Panpulmonata</taxon>
        <taxon>Sacoglossa</taxon>
        <taxon>Placobranchoidea</taxon>
        <taxon>Plakobranchidae</taxon>
        <taxon>Elysia</taxon>
    </lineage>
</organism>
<protein>
    <submittedName>
        <fullName evidence="1">Uncharacterized protein</fullName>
    </submittedName>
</protein>
<proteinExistence type="predicted"/>
<accession>A0AAV4ELB1</accession>
<evidence type="ECO:0000313" key="2">
    <source>
        <dbReference type="Proteomes" id="UP000762676"/>
    </source>
</evidence>
<dbReference type="AlphaFoldDB" id="A0AAV4ELB1"/>
<keyword evidence="2" id="KW-1185">Reference proteome</keyword>
<dbReference type="Proteomes" id="UP000762676">
    <property type="component" value="Unassembled WGS sequence"/>
</dbReference>
<sequence>MGFASRVPSRLHYSCGDARQNGSLVVGTLRQVDHCNRVSVKTFSGNREALWRQFLGKGRLCGDSFWEKGGFVETVSGKREVLWRQFLEKGRLCGDSFWVKGGSVETVCGKRKALWRQFLGKGRFCGDSSSEQAGSVISLSGRAYGAEVALVFSLT</sequence>
<reference evidence="1 2" key="1">
    <citation type="journal article" date="2021" name="Elife">
        <title>Chloroplast acquisition without the gene transfer in kleptoplastic sea slugs, Plakobranchus ocellatus.</title>
        <authorList>
            <person name="Maeda T."/>
            <person name="Takahashi S."/>
            <person name="Yoshida T."/>
            <person name="Shimamura S."/>
            <person name="Takaki Y."/>
            <person name="Nagai Y."/>
            <person name="Toyoda A."/>
            <person name="Suzuki Y."/>
            <person name="Arimoto A."/>
            <person name="Ishii H."/>
            <person name="Satoh N."/>
            <person name="Nishiyama T."/>
            <person name="Hasebe M."/>
            <person name="Maruyama T."/>
            <person name="Minagawa J."/>
            <person name="Obokata J."/>
            <person name="Shigenobu S."/>
        </authorList>
    </citation>
    <scope>NUCLEOTIDE SEQUENCE [LARGE SCALE GENOMIC DNA]</scope>
</reference>
<comment type="caution">
    <text evidence="1">The sequence shown here is derived from an EMBL/GenBank/DDBJ whole genome shotgun (WGS) entry which is preliminary data.</text>
</comment>